<protein>
    <recommendedName>
        <fullName evidence="2">DUF7330 domain-containing protein</fullName>
    </recommendedName>
</protein>
<name>A0A1Y2BKY8_9TREE</name>
<feature type="region of interest" description="Disordered" evidence="1">
    <location>
        <begin position="18"/>
        <end position="86"/>
    </location>
</feature>
<evidence type="ECO:0000313" key="3">
    <source>
        <dbReference type="EMBL" id="ORY35442.1"/>
    </source>
</evidence>
<dbReference type="InParanoid" id="A0A1Y2BKY8"/>
<reference evidence="3 4" key="1">
    <citation type="submission" date="2016-07" db="EMBL/GenBank/DDBJ databases">
        <title>Pervasive Adenine N6-methylation of Active Genes in Fungi.</title>
        <authorList>
            <consortium name="DOE Joint Genome Institute"/>
            <person name="Mondo S.J."/>
            <person name="Dannebaum R.O."/>
            <person name="Kuo R.C."/>
            <person name="Labutti K."/>
            <person name="Haridas S."/>
            <person name="Kuo A."/>
            <person name="Salamov A."/>
            <person name="Ahrendt S.R."/>
            <person name="Lipzen A."/>
            <person name="Sullivan W."/>
            <person name="Andreopoulos W.B."/>
            <person name="Clum A."/>
            <person name="Lindquist E."/>
            <person name="Daum C."/>
            <person name="Ramamoorthy G.K."/>
            <person name="Gryganskyi A."/>
            <person name="Culley D."/>
            <person name="Magnuson J.K."/>
            <person name="James T.Y."/>
            <person name="O'Malley M.A."/>
            <person name="Stajich J.E."/>
            <person name="Spatafora J.W."/>
            <person name="Visel A."/>
            <person name="Grigoriev I.V."/>
        </authorList>
    </citation>
    <scope>NUCLEOTIDE SEQUENCE [LARGE SCALE GENOMIC DNA]</scope>
    <source>
        <strain evidence="3 4">68-887.2</strain>
    </source>
</reference>
<sequence length="376" mass="41398">RPDIKAHIPPELTAASVQNAYAQLSAPPPNLPPRRNPRRTSTSSSPVRPRTTRQSSRMARPQPQAEPADISPTSAQQAQNRNRPQAEKEVLLRATEKTPIWSTHYLDPCLRNPLVNIPHQVTNVTNIALTGLSSGPKTKYNATIGAPIDGLARMAKDWVVKPDARFVTEGGGIEVGVAVVDSGVEGWGREKGRKRARVECMSKAGGIKVDIIEIDANRQIDLRIETKHGDVLVLLPEEYYGPLHITSPGHEPTFLPILAAQLQPIANPYASFYTTFVVPLHLAQDPKKSRSAEHRAMSTIQKYVPQSLREQSDIFDQVVGGFASHTRGEQSKITVQSTKGRVVIGYRETKDEQDVLGLGLVVGAKGPQGKKKRWWR</sequence>
<keyword evidence="4" id="KW-1185">Reference proteome</keyword>
<evidence type="ECO:0000259" key="2">
    <source>
        <dbReference type="Pfam" id="PF24016"/>
    </source>
</evidence>
<dbReference type="Proteomes" id="UP000193986">
    <property type="component" value="Unassembled WGS sequence"/>
</dbReference>
<feature type="domain" description="DUF7330" evidence="2">
    <location>
        <begin position="165"/>
        <end position="264"/>
    </location>
</feature>
<evidence type="ECO:0000313" key="4">
    <source>
        <dbReference type="Proteomes" id="UP000193986"/>
    </source>
</evidence>
<comment type="caution">
    <text evidence="3">The sequence shown here is derived from an EMBL/GenBank/DDBJ whole genome shotgun (WGS) entry which is preliminary data.</text>
</comment>
<evidence type="ECO:0000256" key="1">
    <source>
        <dbReference type="SAM" id="MobiDB-lite"/>
    </source>
</evidence>
<proteinExistence type="predicted"/>
<dbReference type="AlphaFoldDB" id="A0A1Y2BKY8"/>
<dbReference type="EMBL" id="MCFC01000001">
    <property type="protein sequence ID" value="ORY35442.1"/>
    <property type="molecule type" value="Genomic_DNA"/>
</dbReference>
<dbReference type="InterPro" id="IPR055754">
    <property type="entry name" value="DUF7330"/>
</dbReference>
<dbReference type="Pfam" id="PF24016">
    <property type="entry name" value="DUF7330"/>
    <property type="match status" value="1"/>
</dbReference>
<feature type="compositionally biased region" description="Low complexity" evidence="1">
    <location>
        <begin position="39"/>
        <end position="57"/>
    </location>
</feature>
<gene>
    <name evidence="3" type="ORF">BCR39DRAFT_460967</name>
</gene>
<accession>A0A1Y2BKY8</accession>
<dbReference type="STRING" id="71784.A0A1Y2BKY8"/>
<feature type="non-terminal residue" evidence="3">
    <location>
        <position position="1"/>
    </location>
</feature>
<organism evidence="3 4">
    <name type="scientific">Naematelia encephala</name>
    <dbReference type="NCBI Taxonomy" id="71784"/>
    <lineage>
        <taxon>Eukaryota</taxon>
        <taxon>Fungi</taxon>
        <taxon>Dikarya</taxon>
        <taxon>Basidiomycota</taxon>
        <taxon>Agaricomycotina</taxon>
        <taxon>Tremellomycetes</taxon>
        <taxon>Tremellales</taxon>
        <taxon>Naemateliaceae</taxon>
        <taxon>Naematelia</taxon>
    </lineage>
</organism>
<dbReference type="OrthoDB" id="2593559at2759"/>